<accession>A0A7I8KUZ9</accession>
<dbReference type="EMBL" id="LR746271">
    <property type="protein sequence ID" value="CAA7400794.1"/>
    <property type="molecule type" value="Genomic_DNA"/>
</dbReference>
<proteinExistence type="predicted"/>
<feature type="region of interest" description="Disordered" evidence="1">
    <location>
        <begin position="1"/>
        <end position="56"/>
    </location>
</feature>
<name>A0A7I8KUZ9_SPIIN</name>
<reference evidence="2" key="1">
    <citation type="submission" date="2020-02" db="EMBL/GenBank/DDBJ databases">
        <authorList>
            <person name="Scholz U."/>
            <person name="Mascher M."/>
            <person name="Fiebig A."/>
        </authorList>
    </citation>
    <scope>NUCLEOTIDE SEQUENCE</scope>
</reference>
<evidence type="ECO:0000313" key="3">
    <source>
        <dbReference type="Proteomes" id="UP000663760"/>
    </source>
</evidence>
<gene>
    <name evidence="2" type="ORF">SI8410_08011472</name>
</gene>
<keyword evidence="3" id="KW-1185">Reference proteome</keyword>
<sequence length="68" mass="6547">MEAAPPPVAAAGGRIGSALPESEAAPTWSLPPVDAGGGGTGRRRAAAAVPGRGSSWGFCSATAKGPYL</sequence>
<dbReference type="AlphaFoldDB" id="A0A7I8KUZ9"/>
<evidence type="ECO:0000256" key="1">
    <source>
        <dbReference type="SAM" id="MobiDB-lite"/>
    </source>
</evidence>
<dbReference type="Proteomes" id="UP000663760">
    <property type="component" value="Chromosome 8"/>
</dbReference>
<organism evidence="2 3">
    <name type="scientific">Spirodela intermedia</name>
    <name type="common">Intermediate duckweed</name>
    <dbReference type="NCBI Taxonomy" id="51605"/>
    <lineage>
        <taxon>Eukaryota</taxon>
        <taxon>Viridiplantae</taxon>
        <taxon>Streptophyta</taxon>
        <taxon>Embryophyta</taxon>
        <taxon>Tracheophyta</taxon>
        <taxon>Spermatophyta</taxon>
        <taxon>Magnoliopsida</taxon>
        <taxon>Liliopsida</taxon>
        <taxon>Araceae</taxon>
        <taxon>Lemnoideae</taxon>
        <taxon>Spirodela</taxon>
    </lineage>
</organism>
<protein>
    <submittedName>
        <fullName evidence="2">Uncharacterized protein</fullName>
    </submittedName>
</protein>
<evidence type="ECO:0000313" key="2">
    <source>
        <dbReference type="EMBL" id="CAA7400794.1"/>
    </source>
</evidence>